<dbReference type="OrthoDB" id="7390113at2"/>
<dbReference type="GO" id="GO:0003688">
    <property type="term" value="F:DNA replication origin binding"/>
    <property type="evidence" value="ECO:0007669"/>
    <property type="project" value="TreeGrafter"/>
</dbReference>
<name>A0A1H8GD75_9RHOB</name>
<sequence length="240" mass="26206">MAEQLFLDLPARRALGREDFVLSEANAAAVAQVDASDRWPSGKLVLSGPEASGKTHLAHVWAARVDGLVVDATALSRLSVPTLAEARHVVVEDVPLIGGSRKEEAALFHLHNLLLSQKGRLLMTGRAAPSRWAIALPDLRSRILGSNLATLLPPDDALLAALLRKQFADRHIAERDGKRQVENVIEFLVPRMTRTGAEARRLVARIDGLSLSKKRPVTRELARRVLEDDPDIPGSDEDLT</sequence>
<organism evidence="1 2">
    <name type="scientific">Palleronia pelagia</name>
    <dbReference type="NCBI Taxonomy" id="387096"/>
    <lineage>
        <taxon>Bacteria</taxon>
        <taxon>Pseudomonadati</taxon>
        <taxon>Pseudomonadota</taxon>
        <taxon>Alphaproteobacteria</taxon>
        <taxon>Rhodobacterales</taxon>
        <taxon>Roseobacteraceae</taxon>
        <taxon>Palleronia</taxon>
    </lineage>
</organism>
<dbReference type="AlphaFoldDB" id="A0A1H8GD75"/>
<dbReference type="PANTHER" id="PTHR30050">
    <property type="entry name" value="CHROMOSOMAL REPLICATION INITIATOR PROTEIN DNAA"/>
    <property type="match status" value="1"/>
</dbReference>
<dbReference type="Proteomes" id="UP000199372">
    <property type="component" value="Unassembled WGS sequence"/>
</dbReference>
<protein>
    <submittedName>
        <fullName evidence="1">DnaA protein</fullName>
    </submittedName>
</protein>
<reference evidence="2" key="1">
    <citation type="submission" date="2016-10" db="EMBL/GenBank/DDBJ databases">
        <authorList>
            <person name="Varghese N."/>
            <person name="Submissions S."/>
        </authorList>
    </citation>
    <scope>NUCLEOTIDE SEQUENCE [LARGE SCALE GENOMIC DNA]</scope>
    <source>
        <strain evidence="2">DSM 26893</strain>
    </source>
</reference>
<gene>
    <name evidence="1" type="ORF">SAMN04488011_10415</name>
</gene>
<dbReference type="SUPFAM" id="SSF52540">
    <property type="entry name" value="P-loop containing nucleoside triphosphate hydrolases"/>
    <property type="match status" value="1"/>
</dbReference>
<dbReference type="EMBL" id="FOCM01000004">
    <property type="protein sequence ID" value="SEN41258.1"/>
    <property type="molecule type" value="Genomic_DNA"/>
</dbReference>
<accession>A0A1H8GD75</accession>
<dbReference type="InterPro" id="IPR027417">
    <property type="entry name" value="P-loop_NTPase"/>
</dbReference>
<dbReference type="GO" id="GO:0005886">
    <property type="term" value="C:plasma membrane"/>
    <property type="evidence" value="ECO:0007669"/>
    <property type="project" value="TreeGrafter"/>
</dbReference>
<evidence type="ECO:0000313" key="1">
    <source>
        <dbReference type="EMBL" id="SEN41258.1"/>
    </source>
</evidence>
<dbReference type="PANTHER" id="PTHR30050:SF5">
    <property type="entry name" value="DNAA REGULATORY INACTIVATOR HDA"/>
    <property type="match status" value="1"/>
</dbReference>
<proteinExistence type="predicted"/>
<dbReference type="Gene3D" id="1.10.8.60">
    <property type="match status" value="1"/>
</dbReference>
<dbReference type="Gene3D" id="3.40.50.300">
    <property type="entry name" value="P-loop containing nucleotide triphosphate hydrolases"/>
    <property type="match status" value="1"/>
</dbReference>
<dbReference type="GO" id="GO:0006270">
    <property type="term" value="P:DNA replication initiation"/>
    <property type="evidence" value="ECO:0007669"/>
    <property type="project" value="TreeGrafter"/>
</dbReference>
<keyword evidence="2" id="KW-1185">Reference proteome</keyword>
<evidence type="ECO:0000313" key="2">
    <source>
        <dbReference type="Proteomes" id="UP000199372"/>
    </source>
</evidence>
<dbReference type="RefSeq" id="WP_091845279.1">
    <property type="nucleotide sequence ID" value="NZ_FOCM01000004.1"/>
</dbReference>